<evidence type="ECO:0000313" key="2">
    <source>
        <dbReference type="EMBL" id="SMF77260.1"/>
    </source>
</evidence>
<protein>
    <submittedName>
        <fullName evidence="2">4-carboxymuconolactone decarboxylase</fullName>
    </submittedName>
</protein>
<dbReference type="STRING" id="560819.SAMN05428998_13653"/>
<dbReference type="AlphaFoldDB" id="A0A1Y6CM95"/>
<organism evidence="2 3">
    <name type="scientific">Tistlia consotensis USBA 355</name>
    <dbReference type="NCBI Taxonomy" id="560819"/>
    <lineage>
        <taxon>Bacteria</taxon>
        <taxon>Pseudomonadati</taxon>
        <taxon>Pseudomonadota</taxon>
        <taxon>Alphaproteobacteria</taxon>
        <taxon>Rhodospirillales</taxon>
        <taxon>Rhodovibrionaceae</taxon>
        <taxon>Tistlia</taxon>
    </lineage>
</organism>
<dbReference type="GO" id="GO:0051920">
    <property type="term" value="F:peroxiredoxin activity"/>
    <property type="evidence" value="ECO:0007669"/>
    <property type="project" value="InterPro"/>
</dbReference>
<dbReference type="Gene3D" id="1.20.1290.10">
    <property type="entry name" value="AhpD-like"/>
    <property type="match status" value="1"/>
</dbReference>
<dbReference type="InterPro" id="IPR012788">
    <property type="entry name" value="Decarb_PcaC"/>
</dbReference>
<dbReference type="InterPro" id="IPR052512">
    <property type="entry name" value="4CMD/NDH-1_regulator"/>
</dbReference>
<dbReference type="InterPro" id="IPR003779">
    <property type="entry name" value="CMD-like"/>
</dbReference>
<proteinExistence type="predicted"/>
<sequence length="127" mass="14162">MPAQDRYEAGMKVRREVLGEAHVARAEANKTAFDADFQRFITETAWGSLWSRPHFTRRERSLVTIALLAGLGREEELALHFRAIRNTGASEDDVKEILLHVAVYAGVPAANSAIRIAKTIFAEQPES</sequence>
<dbReference type="NCBIfam" id="TIGR02425">
    <property type="entry name" value="decarb_PcaC"/>
    <property type="match status" value="1"/>
</dbReference>
<gene>
    <name evidence="2" type="ORF">SAMN05428998_13653</name>
</gene>
<dbReference type="Proteomes" id="UP000192917">
    <property type="component" value="Unassembled WGS sequence"/>
</dbReference>
<dbReference type="SUPFAM" id="SSF69118">
    <property type="entry name" value="AhpD-like"/>
    <property type="match status" value="1"/>
</dbReference>
<dbReference type="EMBL" id="FWZX01000036">
    <property type="protein sequence ID" value="SMF77260.1"/>
    <property type="molecule type" value="Genomic_DNA"/>
</dbReference>
<name>A0A1Y6CM95_9PROT</name>
<keyword evidence="3" id="KW-1185">Reference proteome</keyword>
<reference evidence="2 3" key="1">
    <citation type="submission" date="2017-04" db="EMBL/GenBank/DDBJ databases">
        <authorList>
            <person name="Afonso C.L."/>
            <person name="Miller P.J."/>
            <person name="Scott M.A."/>
            <person name="Spackman E."/>
            <person name="Goraichik I."/>
            <person name="Dimitrov K.M."/>
            <person name="Suarez D.L."/>
            <person name="Swayne D.E."/>
        </authorList>
    </citation>
    <scope>NUCLEOTIDE SEQUENCE [LARGE SCALE GENOMIC DNA]</scope>
    <source>
        <strain evidence="2 3">USBA 355</strain>
    </source>
</reference>
<evidence type="ECO:0000259" key="1">
    <source>
        <dbReference type="Pfam" id="PF02627"/>
    </source>
</evidence>
<dbReference type="InterPro" id="IPR029032">
    <property type="entry name" value="AhpD-like"/>
</dbReference>
<dbReference type="Pfam" id="PF02627">
    <property type="entry name" value="CMD"/>
    <property type="match status" value="1"/>
</dbReference>
<dbReference type="PANTHER" id="PTHR33570">
    <property type="entry name" value="4-CARBOXYMUCONOLACTONE DECARBOXYLASE FAMILY PROTEIN"/>
    <property type="match status" value="1"/>
</dbReference>
<evidence type="ECO:0000313" key="3">
    <source>
        <dbReference type="Proteomes" id="UP000192917"/>
    </source>
</evidence>
<dbReference type="PANTHER" id="PTHR33570:SF2">
    <property type="entry name" value="CARBOXYMUCONOLACTONE DECARBOXYLASE-LIKE DOMAIN-CONTAINING PROTEIN"/>
    <property type="match status" value="1"/>
</dbReference>
<feature type="domain" description="Carboxymuconolactone decarboxylase-like" evidence="1">
    <location>
        <begin position="36"/>
        <end position="118"/>
    </location>
</feature>
<accession>A0A1Y6CM95</accession>